<evidence type="ECO:0000259" key="4">
    <source>
        <dbReference type="PROSITE" id="PS51109"/>
    </source>
</evidence>
<dbReference type="Pfam" id="PF06725">
    <property type="entry name" value="3D"/>
    <property type="match status" value="1"/>
</dbReference>
<dbReference type="PANTHER" id="PTHR39160:SF4">
    <property type="entry name" value="RESUSCITATION-PROMOTING FACTOR RPFB"/>
    <property type="match status" value="1"/>
</dbReference>
<keyword evidence="3" id="KW-0472">Membrane</keyword>
<dbReference type="SMART" id="SM01208">
    <property type="entry name" value="G5"/>
    <property type="match status" value="1"/>
</dbReference>
<organism evidence="5 6">
    <name type="scientific">Heliomicrobium undosum</name>
    <dbReference type="NCBI Taxonomy" id="121734"/>
    <lineage>
        <taxon>Bacteria</taxon>
        <taxon>Bacillati</taxon>
        <taxon>Bacillota</taxon>
        <taxon>Clostridia</taxon>
        <taxon>Eubacteriales</taxon>
        <taxon>Heliobacteriaceae</taxon>
        <taxon>Heliomicrobium</taxon>
    </lineage>
</organism>
<dbReference type="AlphaFoldDB" id="A0A845L0Z7"/>
<keyword evidence="1" id="KW-0732">Signal</keyword>
<dbReference type="InterPro" id="IPR036908">
    <property type="entry name" value="RlpA-like_sf"/>
</dbReference>
<dbReference type="GO" id="GO:0009254">
    <property type="term" value="P:peptidoglycan turnover"/>
    <property type="evidence" value="ECO:0007669"/>
    <property type="project" value="InterPro"/>
</dbReference>
<evidence type="ECO:0000256" key="1">
    <source>
        <dbReference type="ARBA" id="ARBA00022729"/>
    </source>
</evidence>
<evidence type="ECO:0000313" key="6">
    <source>
        <dbReference type="Proteomes" id="UP000463470"/>
    </source>
</evidence>
<dbReference type="Pfam" id="PF03990">
    <property type="entry name" value="DUF348"/>
    <property type="match status" value="2"/>
</dbReference>
<evidence type="ECO:0000256" key="2">
    <source>
        <dbReference type="SAM" id="MobiDB-lite"/>
    </source>
</evidence>
<dbReference type="RefSeq" id="WP_161256365.1">
    <property type="nucleotide sequence ID" value="NZ_WXEY01000004.1"/>
</dbReference>
<name>A0A845L0Z7_9FIRM</name>
<keyword evidence="3" id="KW-0812">Transmembrane</keyword>
<dbReference type="GO" id="GO:0019867">
    <property type="term" value="C:outer membrane"/>
    <property type="evidence" value="ECO:0007669"/>
    <property type="project" value="InterPro"/>
</dbReference>
<feature type="region of interest" description="Disordered" evidence="2">
    <location>
        <begin position="1"/>
        <end position="29"/>
    </location>
</feature>
<gene>
    <name evidence="5" type="ORF">GTO91_06040</name>
</gene>
<reference evidence="5 6" key="1">
    <citation type="submission" date="2020-01" db="EMBL/GenBank/DDBJ databases">
        <title>Whole-genome sequence of Heliobacterium undosum DSM 13378.</title>
        <authorList>
            <person name="Kyndt J.A."/>
            <person name="Meyer T.E."/>
        </authorList>
    </citation>
    <scope>NUCLEOTIDE SEQUENCE [LARGE SCALE GENOMIC DNA]</scope>
    <source>
        <strain evidence="5 6">DSM 13378</strain>
    </source>
</reference>
<dbReference type="InterPro" id="IPR007137">
    <property type="entry name" value="DUF348"/>
</dbReference>
<accession>A0A845L0Z7</accession>
<dbReference type="EMBL" id="WXEY01000004">
    <property type="protein sequence ID" value="MZP29266.1"/>
    <property type="molecule type" value="Genomic_DNA"/>
</dbReference>
<dbReference type="SUPFAM" id="SSF50685">
    <property type="entry name" value="Barwin-like endoglucanases"/>
    <property type="match status" value="1"/>
</dbReference>
<dbReference type="GO" id="GO:0004553">
    <property type="term" value="F:hydrolase activity, hydrolyzing O-glycosyl compounds"/>
    <property type="evidence" value="ECO:0007669"/>
    <property type="project" value="InterPro"/>
</dbReference>
<feature type="transmembrane region" description="Helical" evidence="3">
    <location>
        <begin position="35"/>
        <end position="56"/>
    </location>
</feature>
<feature type="domain" description="G5" evidence="4">
    <location>
        <begin position="168"/>
        <end position="248"/>
    </location>
</feature>
<dbReference type="PANTHER" id="PTHR39160">
    <property type="entry name" value="CELL WALL-BINDING PROTEIN YOCH"/>
    <property type="match status" value="1"/>
</dbReference>
<dbReference type="CDD" id="cd14667">
    <property type="entry name" value="3D_containing_proteins"/>
    <property type="match status" value="1"/>
</dbReference>
<dbReference type="InterPro" id="IPR051933">
    <property type="entry name" value="Resuscitation_pf_RpfB"/>
</dbReference>
<dbReference type="Proteomes" id="UP000463470">
    <property type="component" value="Unassembled WGS sequence"/>
</dbReference>
<dbReference type="Gene3D" id="2.20.230.10">
    <property type="entry name" value="Resuscitation-promoting factor rpfb"/>
    <property type="match status" value="1"/>
</dbReference>
<dbReference type="InterPro" id="IPR059180">
    <property type="entry name" value="3D_YorM"/>
</dbReference>
<keyword evidence="6" id="KW-1185">Reference proteome</keyword>
<dbReference type="InterPro" id="IPR011098">
    <property type="entry name" value="G5_dom"/>
</dbReference>
<dbReference type="PROSITE" id="PS51109">
    <property type="entry name" value="G5"/>
    <property type="match status" value="1"/>
</dbReference>
<dbReference type="OrthoDB" id="9798935at2"/>
<dbReference type="InterPro" id="IPR010611">
    <property type="entry name" value="3D_dom"/>
</dbReference>
<comment type="caution">
    <text evidence="5">The sequence shown here is derived from an EMBL/GenBank/DDBJ whole genome shotgun (WGS) entry which is preliminary data.</text>
</comment>
<evidence type="ECO:0000256" key="3">
    <source>
        <dbReference type="SAM" id="Phobius"/>
    </source>
</evidence>
<dbReference type="Gene3D" id="2.40.40.10">
    <property type="entry name" value="RlpA-like domain"/>
    <property type="match status" value="1"/>
</dbReference>
<protein>
    <submittedName>
        <fullName evidence="5">DUF348 domain-containing protein</fullName>
    </submittedName>
</protein>
<dbReference type="Pfam" id="PF07501">
    <property type="entry name" value="G5"/>
    <property type="match status" value="1"/>
</dbReference>
<keyword evidence="3" id="KW-1133">Transmembrane helix</keyword>
<proteinExistence type="predicted"/>
<evidence type="ECO:0000313" key="5">
    <source>
        <dbReference type="EMBL" id="MZP29266.1"/>
    </source>
</evidence>
<sequence>MLDDTTDLTERLHPGPLRRAKRLTDPPPPGDWRRWGTALGLFAGIALILFGIYSFLQKDIILDVDGEQKAVGTFKATVGEALAEAGVTLAEKDKVDPPAPTLLKDDMTLHIIRAFPITVFADGKNQELVTTPASVRDILAQAAIQLGALDRVEPALDATVDKPSTVRVVRVTQEEVVEEQSVPYRTEQKSDNTLEKGLRKIVSRGRNGLERNKMLVTYEDGEPVKKDLIAQQIVRSPVNQVVAMGTIDHVSRGGLNFRIREARYMVATAYTHTGRNTASGAYPEVGMVAVDTTVIPMGSRLYVEGYGFARAADRGSAIVGERIDLFMESPEEARRWGKRTTKVYVIE</sequence>